<sequence>MPSSFDPDKRAGSGRKAGDDPKADRDSDYAQKRRAFRDAKRQKEGLPPLTPGRGGRDSTRPARKGSLYGAKAPADSVHLYGLHTVRAALSNERRRIERMWVSQNALRRLEIDDPAALPFACDVVHPGELDKMLGDDAVHQGVLIEARPLEPRPLSALGDTPLIVILDQVTDPHNVGAVLRSAVAFDAGAVITTQRHSPQESGVLAKSASGALELIDIIVTRNLAEAITTVAAQGYQTIGLDSEGDAPLEASFSGGKIALIVGAEGKGLRQKTRATVSDLARLDMPGAIKSLNVSNATAIALYAARAHLRTQSAG</sequence>
<organism evidence="5 6">
    <name type="scientific">Pseudohoeflea coraliihabitans</name>
    <dbReference type="NCBI Taxonomy" id="2860393"/>
    <lineage>
        <taxon>Bacteria</taxon>
        <taxon>Pseudomonadati</taxon>
        <taxon>Pseudomonadota</taxon>
        <taxon>Alphaproteobacteria</taxon>
        <taxon>Hyphomicrobiales</taxon>
        <taxon>Rhizobiaceae</taxon>
        <taxon>Pseudohoeflea</taxon>
    </lineage>
</organism>
<evidence type="ECO:0000313" key="5">
    <source>
        <dbReference type="EMBL" id="MBW3098984.1"/>
    </source>
</evidence>
<evidence type="ECO:0000313" key="6">
    <source>
        <dbReference type="Proteomes" id="UP001430804"/>
    </source>
</evidence>
<proteinExistence type="predicted"/>
<comment type="caution">
    <text evidence="5">The sequence shown here is derived from an EMBL/GenBank/DDBJ whole genome shotgun (WGS) entry which is preliminary data.</text>
</comment>
<evidence type="ECO:0000256" key="1">
    <source>
        <dbReference type="ARBA" id="ARBA00022603"/>
    </source>
</evidence>
<dbReference type="EMBL" id="JAHWQX010000004">
    <property type="protein sequence ID" value="MBW3098984.1"/>
    <property type="molecule type" value="Genomic_DNA"/>
</dbReference>
<dbReference type="GO" id="GO:0032259">
    <property type="term" value="P:methylation"/>
    <property type="evidence" value="ECO:0007669"/>
    <property type="project" value="UniProtKB-KW"/>
</dbReference>
<evidence type="ECO:0000256" key="3">
    <source>
        <dbReference type="SAM" id="MobiDB-lite"/>
    </source>
</evidence>
<keyword evidence="2" id="KW-0808">Transferase</keyword>
<keyword evidence="1 5" id="KW-0489">Methyltransferase</keyword>
<dbReference type="SMART" id="SM00967">
    <property type="entry name" value="SpoU_sub_bind"/>
    <property type="match status" value="1"/>
</dbReference>
<dbReference type="InterPro" id="IPR013123">
    <property type="entry name" value="SpoU_subst-bd"/>
</dbReference>
<dbReference type="CDD" id="cd18103">
    <property type="entry name" value="SpoU-like_RlmB"/>
    <property type="match status" value="1"/>
</dbReference>
<evidence type="ECO:0000256" key="2">
    <source>
        <dbReference type="ARBA" id="ARBA00022679"/>
    </source>
</evidence>
<dbReference type="GO" id="GO:0008168">
    <property type="term" value="F:methyltransferase activity"/>
    <property type="evidence" value="ECO:0007669"/>
    <property type="project" value="UniProtKB-KW"/>
</dbReference>
<feature type="domain" description="RNA 2-O ribose methyltransferase substrate binding" evidence="4">
    <location>
        <begin position="78"/>
        <end position="152"/>
    </location>
</feature>
<dbReference type="Pfam" id="PF00588">
    <property type="entry name" value="SpoU_methylase"/>
    <property type="match status" value="1"/>
</dbReference>
<dbReference type="PANTHER" id="PTHR46429:SF1">
    <property type="entry name" value="23S RRNA (GUANOSINE-2'-O-)-METHYLTRANSFERASE RLMB"/>
    <property type="match status" value="1"/>
</dbReference>
<accession>A0ABS6WV81</accession>
<dbReference type="PANTHER" id="PTHR46429">
    <property type="entry name" value="23S RRNA (GUANOSINE-2'-O-)-METHYLTRANSFERASE RLMB"/>
    <property type="match status" value="1"/>
</dbReference>
<gene>
    <name evidence="5" type="ORF">KY465_17020</name>
</gene>
<dbReference type="RefSeq" id="WP_219203275.1">
    <property type="nucleotide sequence ID" value="NZ_JAHWQX010000004.1"/>
</dbReference>
<reference evidence="5" key="1">
    <citation type="submission" date="2021-07" db="EMBL/GenBank/DDBJ databases">
        <title>Pseudohoeflea marina sp. nov. a polyhydroxyalcanoate-producing bacterium.</title>
        <authorList>
            <person name="Zheng W."/>
            <person name="Yu S."/>
            <person name="Huang Y."/>
        </authorList>
    </citation>
    <scope>NUCLEOTIDE SEQUENCE</scope>
    <source>
        <strain evidence="5">DP4N28-3</strain>
    </source>
</reference>
<evidence type="ECO:0000259" key="4">
    <source>
        <dbReference type="SMART" id="SM00967"/>
    </source>
</evidence>
<dbReference type="InterPro" id="IPR001537">
    <property type="entry name" value="SpoU_MeTrfase"/>
</dbReference>
<keyword evidence="6" id="KW-1185">Reference proteome</keyword>
<dbReference type="Pfam" id="PF08032">
    <property type="entry name" value="SpoU_sub_bind"/>
    <property type="match status" value="1"/>
</dbReference>
<feature type="compositionally biased region" description="Basic and acidic residues" evidence="3">
    <location>
        <begin position="1"/>
        <end position="44"/>
    </location>
</feature>
<dbReference type="Proteomes" id="UP001430804">
    <property type="component" value="Unassembled WGS sequence"/>
</dbReference>
<dbReference type="InterPro" id="IPR004441">
    <property type="entry name" value="rRNA_MeTrfase_TrmH"/>
</dbReference>
<feature type="region of interest" description="Disordered" evidence="3">
    <location>
        <begin position="1"/>
        <end position="70"/>
    </location>
</feature>
<name>A0ABS6WV81_9HYPH</name>
<protein>
    <submittedName>
        <fullName evidence="5">RNA methyltransferase</fullName>
    </submittedName>
</protein>